<dbReference type="SUPFAM" id="SSF52047">
    <property type="entry name" value="RNI-like"/>
    <property type="match status" value="3"/>
</dbReference>
<dbReference type="InterPro" id="IPR001611">
    <property type="entry name" value="Leu-rich_rpt"/>
</dbReference>
<evidence type="ECO:0000313" key="1">
    <source>
        <dbReference type="EMBL" id="CAK9105743.1"/>
    </source>
</evidence>
<dbReference type="Pfam" id="PF13516">
    <property type="entry name" value="LRR_6"/>
    <property type="match status" value="11"/>
</dbReference>
<comment type="caution">
    <text evidence="1">The sequence shown here is derived from an EMBL/GenBank/DDBJ whole genome shotgun (WGS) entry which is preliminary data.</text>
</comment>
<dbReference type="EMBL" id="CAXAMM010042607">
    <property type="protein sequence ID" value="CAK9105743.1"/>
    <property type="molecule type" value="Genomic_DNA"/>
</dbReference>
<sequence length="1152" mass="127637">MGLCVGRNEKAASPVETPEDVWLEEIFQQFEETSGLMKVKDGRGLLQLFDPQKTGVLRLLPQKTIATAVQLYSNSLSMHVEEMLKSEPSDSRFNVDCISPFLLSPEAPYDLEDATSLAKFLLDAGIRLVRAPYLYKLLSANRCMPRRQEAEHDCCDLNGMEVSALVSYQEVAEWAIGRRKALICSVSHAWETREHPDPCNFQLENLVNCVSLWDAAYVDDIWVFYDYLSLFQFQRDTAEQEASFRRAMSNMHVMYAHQSTLTFRLERLTPVETWTARKEDSTYKVPIYHLPSSAIAWIPLSELMENFTMYLERGWCRAEIEWSAARGIPTQNIAIDGEPGKEVTVKMVPTAPEVFEQHMATSAFTHRNDATTVVDLQRKIFKQKVTVRNHLKLEHLTQADMAELAASLPHFQNLKELEIKVFKAGEAEAKAFFEALSSVPLQKLSMSNISQATTQALQEVDVAFFASMTELDFSGCYTGDRLAEVIAEVLKTNRTLTKIDLSGNHISGEGVQVIAEVLKSNRTLTHINLSDNLGIRDLGAQAIAEVLKTNRTLTWILLRNADIRDVGKQAIADALSHNNSVIHIDLNRDIERYQDEDAGERADAFPGHPRIQDLANKLRKGGAMTEISLRGFGDDEVKVLAEALEVNRSVSSMDLAGAEITDTGVKAIAQMLMRNKTIREINLEHKIGDSGVEVLSKALQINKGISHIDLRRNNIGDAGAQALAEMLKVNRSITHIDLGRYNQIKDAGAQALAEALKVNRSITHIDLRENQIEDAGAQALAEALKVNRSITHIDLCDNQIGQVGVEALAEAVQENDAILKIDLDGNPWQNPIDVWFPVSATEPSDDDGPGRQAMRRIEERCKANREAAKARCAAIKIQKLVQELKTDGAKKEINLQSQDIGDAQVQVLAEALKMNKSITHINLGSNNIGDAGAQALAEALKVNRSITHIDICENKIGQVGVEALAEAVQENDAILEIDLGGNPLADFRRTPDAARQAWRRIWERCKANRAAKATAAVEKLVQELKTDGAKKEIYLEDHYIGDAQVQVLAEALKMNESITHINLRFNNIGDAGAQALAEALKVNRSITHIDLSSNQIVEVGAEALAEAVQENDAILEIDLGYNPLDDTDALERINERCEANVAATEARAQSVG</sequence>
<dbReference type="SMART" id="SM00368">
    <property type="entry name" value="LRR_RI"/>
    <property type="match status" value="15"/>
</dbReference>
<proteinExistence type="predicted"/>
<protein>
    <submittedName>
        <fullName evidence="1">LRR and CARD domains-containing protein 3 (Nucleotide-binding oligomerization domain protein 3</fullName>
    </submittedName>
</protein>
<dbReference type="PANTHER" id="PTHR24114:SF2">
    <property type="entry name" value="F-BOX DOMAIN-CONTAINING PROTEIN-RELATED"/>
    <property type="match status" value="1"/>
</dbReference>
<gene>
    <name evidence="1" type="ORF">SCF082_LOCUS49272</name>
</gene>
<evidence type="ECO:0000313" key="2">
    <source>
        <dbReference type="Proteomes" id="UP001642464"/>
    </source>
</evidence>
<dbReference type="PANTHER" id="PTHR24114">
    <property type="entry name" value="LEUCINE RICH REPEAT FAMILY PROTEIN"/>
    <property type="match status" value="1"/>
</dbReference>
<reference evidence="1 2" key="1">
    <citation type="submission" date="2024-02" db="EMBL/GenBank/DDBJ databases">
        <authorList>
            <person name="Chen Y."/>
            <person name="Shah S."/>
            <person name="Dougan E. K."/>
            <person name="Thang M."/>
            <person name="Chan C."/>
        </authorList>
    </citation>
    <scope>NUCLEOTIDE SEQUENCE [LARGE SCALE GENOMIC DNA]</scope>
</reference>
<name>A0ABP0S061_9DINO</name>
<dbReference type="Gene3D" id="3.80.10.10">
    <property type="entry name" value="Ribonuclease Inhibitor"/>
    <property type="match status" value="6"/>
</dbReference>
<dbReference type="InterPro" id="IPR032675">
    <property type="entry name" value="LRR_dom_sf"/>
</dbReference>
<dbReference type="InterPro" id="IPR052394">
    <property type="entry name" value="LRR-containing"/>
</dbReference>
<keyword evidence="2" id="KW-1185">Reference proteome</keyword>
<dbReference type="Proteomes" id="UP001642464">
    <property type="component" value="Unassembled WGS sequence"/>
</dbReference>
<accession>A0ABP0S061</accession>
<organism evidence="1 2">
    <name type="scientific">Durusdinium trenchii</name>
    <dbReference type="NCBI Taxonomy" id="1381693"/>
    <lineage>
        <taxon>Eukaryota</taxon>
        <taxon>Sar</taxon>
        <taxon>Alveolata</taxon>
        <taxon>Dinophyceae</taxon>
        <taxon>Suessiales</taxon>
        <taxon>Symbiodiniaceae</taxon>
        <taxon>Durusdinium</taxon>
    </lineage>
</organism>